<name>A0A409V7B1_MYTGA</name>
<evidence type="ECO:0000313" key="7">
    <source>
        <dbReference type="Proteomes" id="UP000266721"/>
    </source>
</evidence>
<dbReference type="Pfam" id="PF07679">
    <property type="entry name" value="I-set"/>
    <property type="match status" value="1"/>
</dbReference>
<dbReference type="PANTHER" id="PTHR12231:SF253">
    <property type="entry name" value="DPR-INTERACTING PROTEIN ETA, ISOFORM B-RELATED"/>
    <property type="match status" value="1"/>
</dbReference>
<accession>A0A409V7B1</accession>
<dbReference type="InterPro" id="IPR003599">
    <property type="entry name" value="Ig_sub"/>
</dbReference>
<dbReference type="SMART" id="SM00408">
    <property type="entry name" value="IGc2"/>
    <property type="match status" value="2"/>
</dbReference>
<keyword evidence="7" id="KW-1185">Reference proteome</keyword>
<dbReference type="AlphaFoldDB" id="A0A409V7B1"/>
<keyword evidence="4" id="KW-0393">Immunoglobulin domain</keyword>
<dbReference type="InterPro" id="IPR051170">
    <property type="entry name" value="Neural/epithelial_adhesion"/>
</dbReference>
<feature type="domain" description="Ig-like" evidence="5">
    <location>
        <begin position="188"/>
        <end position="274"/>
    </location>
</feature>
<dbReference type="Gene3D" id="2.60.40.10">
    <property type="entry name" value="Immunoglobulins"/>
    <property type="match status" value="2"/>
</dbReference>
<dbReference type="InterPro" id="IPR007110">
    <property type="entry name" value="Ig-like_dom"/>
</dbReference>
<evidence type="ECO:0000256" key="3">
    <source>
        <dbReference type="ARBA" id="ARBA00023157"/>
    </source>
</evidence>
<evidence type="ECO:0000256" key="4">
    <source>
        <dbReference type="ARBA" id="ARBA00023319"/>
    </source>
</evidence>
<protein>
    <recommendedName>
        <fullName evidence="5">Ig-like domain-containing protein</fullName>
    </recommendedName>
</protein>
<sequence>LLHCLEINPLNVDKLCKLHTALTGTNNQGIQNEFWVLIDDYKTYNLQLTDVWAMKGSTATFRCVINPSYVKEYIKVVGWTQGTKPIVPGERVSFFPNGKLQIRDVRDEDRYTTYRCIARNILTKEEKVSSFAYLHVHEPPAGWTPAEIDDYSKIVSVGQGSSAELACVGRGNPLPTYRWSFQGKDLIPLSVKIDPPNQIVDSGEPAVFNCSVEGYPIKSIKWFKNGHPLVKENRMTIQDETYLTINEVNRMDQAMYQCVITNDNDGAQGTAQLLLGAITITLLAFLIQTFYDVENSGLNLVLKLTKLLTCMTVA</sequence>
<keyword evidence="1" id="KW-0732">Signal</keyword>
<dbReference type="InterPro" id="IPR013098">
    <property type="entry name" value="Ig_I-set"/>
</dbReference>
<feature type="non-terminal residue" evidence="6">
    <location>
        <position position="314"/>
    </location>
</feature>
<gene>
    <name evidence="6" type="ORF">AM593_07185</name>
</gene>
<keyword evidence="2" id="KW-0677">Repeat</keyword>
<organism evidence="6 7">
    <name type="scientific">Mytilus galloprovincialis</name>
    <name type="common">Mediterranean mussel</name>
    <dbReference type="NCBI Taxonomy" id="29158"/>
    <lineage>
        <taxon>Eukaryota</taxon>
        <taxon>Metazoa</taxon>
        <taxon>Spiralia</taxon>
        <taxon>Lophotrochozoa</taxon>
        <taxon>Mollusca</taxon>
        <taxon>Bivalvia</taxon>
        <taxon>Autobranchia</taxon>
        <taxon>Pteriomorphia</taxon>
        <taxon>Mytilida</taxon>
        <taxon>Mytiloidea</taxon>
        <taxon>Mytilidae</taxon>
        <taxon>Mytilinae</taxon>
        <taxon>Mytilus</taxon>
    </lineage>
</organism>
<dbReference type="EMBL" id="KV597496">
    <property type="protein sequence ID" value="OPL20938.1"/>
    <property type="molecule type" value="Genomic_DNA"/>
</dbReference>
<evidence type="ECO:0000313" key="6">
    <source>
        <dbReference type="EMBL" id="OPL20938.1"/>
    </source>
</evidence>
<evidence type="ECO:0000259" key="5">
    <source>
        <dbReference type="PROSITE" id="PS50835"/>
    </source>
</evidence>
<dbReference type="Proteomes" id="UP000266721">
    <property type="component" value="Unassembled WGS sequence"/>
</dbReference>
<dbReference type="SUPFAM" id="SSF48726">
    <property type="entry name" value="Immunoglobulin"/>
    <property type="match status" value="2"/>
</dbReference>
<dbReference type="SMART" id="SM00409">
    <property type="entry name" value="IG"/>
    <property type="match status" value="2"/>
</dbReference>
<feature type="domain" description="Ig-like" evidence="5">
    <location>
        <begin position="55"/>
        <end position="129"/>
    </location>
</feature>
<dbReference type="InterPro" id="IPR013783">
    <property type="entry name" value="Ig-like_fold"/>
</dbReference>
<feature type="non-terminal residue" evidence="6">
    <location>
        <position position="1"/>
    </location>
</feature>
<reference evidence="6 7" key="1">
    <citation type="journal article" date="2016" name="PLoS ONE">
        <title>A First Insight into the Genome of the Filter-Feeder Mussel Mytilus galloprovincialis.</title>
        <authorList>
            <person name="Murgarella M."/>
            <person name="Puiu D."/>
            <person name="Novoa B."/>
            <person name="Figueras A."/>
            <person name="Posada D."/>
            <person name="Canchaya C."/>
        </authorList>
    </citation>
    <scope>NUCLEOTIDE SEQUENCE [LARGE SCALE GENOMIC DNA]</scope>
    <source>
        <tissue evidence="6">Muscle</tissue>
    </source>
</reference>
<dbReference type="InterPro" id="IPR003598">
    <property type="entry name" value="Ig_sub2"/>
</dbReference>
<keyword evidence="3" id="KW-1015">Disulfide bond</keyword>
<proteinExistence type="predicted"/>
<evidence type="ECO:0000256" key="2">
    <source>
        <dbReference type="ARBA" id="ARBA00022737"/>
    </source>
</evidence>
<dbReference type="PANTHER" id="PTHR12231">
    <property type="entry name" value="CTX-RELATED TYPE I TRANSMEMBRANE PROTEIN"/>
    <property type="match status" value="1"/>
</dbReference>
<dbReference type="InterPro" id="IPR036179">
    <property type="entry name" value="Ig-like_dom_sf"/>
</dbReference>
<evidence type="ECO:0000256" key="1">
    <source>
        <dbReference type="ARBA" id="ARBA00022729"/>
    </source>
</evidence>
<dbReference type="PROSITE" id="PS50835">
    <property type="entry name" value="IG_LIKE"/>
    <property type="match status" value="2"/>
</dbReference>